<dbReference type="EMBL" id="FOME01000009">
    <property type="protein sequence ID" value="SFE18810.1"/>
    <property type="molecule type" value="Genomic_DNA"/>
</dbReference>
<keyword evidence="2" id="KW-1185">Reference proteome</keyword>
<dbReference type="Proteomes" id="UP000199690">
    <property type="component" value="Unassembled WGS sequence"/>
</dbReference>
<protein>
    <submittedName>
        <fullName evidence="1">Uncharacterized protein</fullName>
    </submittedName>
</protein>
<reference evidence="1 2" key="1">
    <citation type="submission" date="2016-10" db="EMBL/GenBank/DDBJ databases">
        <authorList>
            <person name="Varghese N."/>
            <person name="Submissions S."/>
        </authorList>
    </citation>
    <scope>NUCLEOTIDE SEQUENCE [LARGE SCALE GENOMIC DNA]</scope>
    <source>
        <strain evidence="1 2">CGMCC 4.3529</strain>
    </source>
</reference>
<gene>
    <name evidence="1" type="ORF">SAMN05216506_109191</name>
</gene>
<proteinExistence type="predicted"/>
<evidence type="ECO:0000313" key="1">
    <source>
        <dbReference type="EMBL" id="SFE18810.1"/>
    </source>
</evidence>
<sequence>MLEAAIEPRQRIRALPGELFGGVPEIAALRG</sequence>
<organism evidence="1 2">
    <name type="scientific">Saccharopolyspora kobensis</name>
    <dbReference type="NCBI Taxonomy" id="146035"/>
    <lineage>
        <taxon>Bacteria</taxon>
        <taxon>Bacillati</taxon>
        <taxon>Actinomycetota</taxon>
        <taxon>Actinomycetes</taxon>
        <taxon>Pseudonocardiales</taxon>
        <taxon>Pseudonocardiaceae</taxon>
        <taxon>Saccharopolyspora</taxon>
    </lineage>
</organism>
<accession>A0ABY1E1W4</accession>
<name>A0ABY1E1W4_9PSEU</name>
<comment type="caution">
    <text evidence="1">The sequence shown here is derived from an EMBL/GenBank/DDBJ whole genome shotgun (WGS) entry which is preliminary data.</text>
</comment>
<evidence type="ECO:0000313" key="2">
    <source>
        <dbReference type="Proteomes" id="UP000199690"/>
    </source>
</evidence>